<keyword evidence="5" id="KW-0255">Endonuclease</keyword>
<dbReference type="PANTHER" id="PTHR21077">
    <property type="entry name" value="EME1 PROTEIN"/>
    <property type="match status" value="1"/>
</dbReference>
<dbReference type="Pfam" id="PF21292">
    <property type="entry name" value="EME1-MUS81_C"/>
    <property type="match status" value="1"/>
</dbReference>
<evidence type="ECO:0000313" key="13">
    <source>
        <dbReference type="EMBL" id="CAD8054316.1"/>
    </source>
</evidence>
<dbReference type="AlphaFoldDB" id="A0A8S1KMV4"/>
<dbReference type="PANTHER" id="PTHR21077:SF5">
    <property type="entry name" value="CROSSOVER JUNCTION ENDONUCLEASE MMS4"/>
    <property type="match status" value="1"/>
</dbReference>
<evidence type="ECO:0000256" key="11">
    <source>
        <dbReference type="ARBA" id="ARBA00023242"/>
    </source>
</evidence>
<dbReference type="GO" id="GO:0031297">
    <property type="term" value="P:replication fork processing"/>
    <property type="evidence" value="ECO:0007669"/>
    <property type="project" value="TreeGrafter"/>
</dbReference>
<dbReference type="GO" id="GO:0008821">
    <property type="term" value="F:crossover junction DNA endonuclease activity"/>
    <property type="evidence" value="ECO:0007669"/>
    <property type="project" value="TreeGrafter"/>
</dbReference>
<keyword evidence="4" id="KW-0479">Metal-binding</keyword>
<evidence type="ECO:0000256" key="2">
    <source>
        <dbReference type="ARBA" id="ARBA00004123"/>
    </source>
</evidence>
<evidence type="ECO:0000256" key="7">
    <source>
        <dbReference type="ARBA" id="ARBA00022801"/>
    </source>
</evidence>
<dbReference type="GO" id="GO:0048476">
    <property type="term" value="C:Holliday junction resolvase complex"/>
    <property type="evidence" value="ECO:0007669"/>
    <property type="project" value="InterPro"/>
</dbReference>
<dbReference type="GO" id="GO:0000712">
    <property type="term" value="P:resolution of meiotic recombination intermediates"/>
    <property type="evidence" value="ECO:0007669"/>
    <property type="project" value="TreeGrafter"/>
</dbReference>
<dbReference type="GO" id="GO:0031573">
    <property type="term" value="P:mitotic intra-S DNA damage checkpoint signaling"/>
    <property type="evidence" value="ECO:0007669"/>
    <property type="project" value="TreeGrafter"/>
</dbReference>
<proteinExistence type="predicted"/>
<evidence type="ECO:0000256" key="5">
    <source>
        <dbReference type="ARBA" id="ARBA00022759"/>
    </source>
</evidence>
<dbReference type="InterPro" id="IPR033310">
    <property type="entry name" value="Mms4/EME1/EME2"/>
</dbReference>
<keyword evidence="7" id="KW-0378">Hydrolase</keyword>
<keyword evidence="10" id="KW-0234">DNA repair</keyword>
<dbReference type="GO" id="GO:0046872">
    <property type="term" value="F:metal ion binding"/>
    <property type="evidence" value="ECO:0007669"/>
    <property type="project" value="UniProtKB-KW"/>
</dbReference>
<comment type="caution">
    <text evidence="13">The sequence shown here is derived from an EMBL/GenBank/DDBJ whole genome shotgun (WGS) entry which is preliminary data.</text>
</comment>
<evidence type="ECO:0000256" key="10">
    <source>
        <dbReference type="ARBA" id="ARBA00023204"/>
    </source>
</evidence>
<evidence type="ECO:0000256" key="4">
    <source>
        <dbReference type="ARBA" id="ARBA00022723"/>
    </source>
</evidence>
<sequence>MISELIEKNQFNDFYILFDDNIKDANKTVKSFYEQFEQECYQKGSENYNHSNKFKIYINETINKGKSKQNISQIIEKYSKHKILETSRVFQQNCQRAPFLCLIILCKEQFQSLENILEIVVAHKENDCKTVIILEEIKELIYAQNQFDQYQKEFDQFVLDLQLNNKVDVINTKSLKQTIEEIAQCLLCSVQWKKKKNKIPCLFRDRGDQNLFKSENAGITNTYQLYWLSMLAQIPGISEAKARAIVLKYPSIKSLLNAYKNTDIEKRPHLLSEIEVVQGIVQQSSKKLGNTISEQLYILFSTTDADYKLLD</sequence>
<name>A0A8S1KMV4_9CILI</name>
<evidence type="ECO:0000256" key="12">
    <source>
        <dbReference type="ARBA" id="ARBA00023254"/>
    </source>
</evidence>
<keyword evidence="6" id="KW-0227">DNA damage</keyword>
<gene>
    <name evidence="13" type="ORF">PSON_ATCC_30995.1.T0080202</name>
</gene>
<keyword evidence="3" id="KW-0540">Nuclease</keyword>
<keyword evidence="14" id="KW-1185">Reference proteome</keyword>
<comment type="cofactor">
    <cofactor evidence="1">
        <name>Mg(2+)</name>
        <dbReference type="ChEBI" id="CHEBI:18420"/>
    </cofactor>
</comment>
<keyword evidence="12" id="KW-0469">Meiosis</keyword>
<evidence type="ECO:0000256" key="9">
    <source>
        <dbReference type="ARBA" id="ARBA00023172"/>
    </source>
</evidence>
<evidence type="ECO:0000256" key="3">
    <source>
        <dbReference type="ARBA" id="ARBA00022722"/>
    </source>
</evidence>
<organism evidence="13 14">
    <name type="scientific">Paramecium sonneborni</name>
    <dbReference type="NCBI Taxonomy" id="65129"/>
    <lineage>
        <taxon>Eukaryota</taxon>
        <taxon>Sar</taxon>
        <taxon>Alveolata</taxon>
        <taxon>Ciliophora</taxon>
        <taxon>Intramacronucleata</taxon>
        <taxon>Oligohymenophorea</taxon>
        <taxon>Peniculida</taxon>
        <taxon>Parameciidae</taxon>
        <taxon>Paramecium</taxon>
    </lineage>
</organism>
<reference evidence="13" key="1">
    <citation type="submission" date="2021-01" db="EMBL/GenBank/DDBJ databases">
        <authorList>
            <consortium name="Genoscope - CEA"/>
            <person name="William W."/>
        </authorList>
    </citation>
    <scope>NUCLEOTIDE SEQUENCE</scope>
</reference>
<dbReference type="GO" id="GO:0006302">
    <property type="term" value="P:double-strand break repair"/>
    <property type="evidence" value="ECO:0007669"/>
    <property type="project" value="TreeGrafter"/>
</dbReference>
<evidence type="ECO:0000313" key="14">
    <source>
        <dbReference type="Proteomes" id="UP000692954"/>
    </source>
</evidence>
<evidence type="ECO:0000256" key="8">
    <source>
        <dbReference type="ARBA" id="ARBA00022842"/>
    </source>
</evidence>
<evidence type="ECO:0000256" key="1">
    <source>
        <dbReference type="ARBA" id="ARBA00001946"/>
    </source>
</evidence>
<dbReference type="OrthoDB" id="343092at2759"/>
<evidence type="ECO:0000256" key="6">
    <source>
        <dbReference type="ARBA" id="ARBA00022763"/>
    </source>
</evidence>
<accession>A0A8S1KMV4</accession>
<keyword evidence="11" id="KW-0539">Nucleus</keyword>
<keyword evidence="8" id="KW-0460">Magnesium</keyword>
<dbReference type="GO" id="GO:0005634">
    <property type="term" value="C:nucleus"/>
    <property type="evidence" value="ECO:0007669"/>
    <property type="project" value="UniProtKB-SubCell"/>
</dbReference>
<evidence type="ECO:0008006" key="15">
    <source>
        <dbReference type="Google" id="ProtNLM"/>
    </source>
</evidence>
<dbReference type="Proteomes" id="UP000692954">
    <property type="component" value="Unassembled WGS sequence"/>
</dbReference>
<comment type="subcellular location">
    <subcellularLocation>
        <location evidence="2">Nucleus</location>
    </subcellularLocation>
</comment>
<protein>
    <recommendedName>
        <fullName evidence="15">ERCC4 domain-containing protein</fullName>
    </recommendedName>
</protein>
<keyword evidence="9" id="KW-0233">DNA recombination</keyword>
<dbReference type="EMBL" id="CAJJDN010000008">
    <property type="protein sequence ID" value="CAD8054316.1"/>
    <property type="molecule type" value="Genomic_DNA"/>
</dbReference>